<comment type="caution">
    <text evidence="2">The sequence shown here is derived from an EMBL/GenBank/DDBJ whole genome shotgun (WGS) entry which is preliminary data.</text>
</comment>
<dbReference type="InterPro" id="IPR043129">
    <property type="entry name" value="ATPase_NBD"/>
</dbReference>
<feature type="non-terminal residue" evidence="2">
    <location>
        <position position="254"/>
    </location>
</feature>
<gene>
    <name evidence="2" type="ORF">CEN92_414</name>
</gene>
<reference evidence="2 3" key="1">
    <citation type="submission" date="2017-07" db="EMBL/GenBank/DDBJ databases">
        <title>Mechanisms for carbon and nitrogen cycling indicate functional differentiation within the Candidate Phyla Radiation.</title>
        <authorList>
            <person name="Danczak R.E."/>
            <person name="Johnston M.D."/>
            <person name="Kenah C."/>
            <person name="Slattery M."/>
            <person name="Wrighton K.C."/>
            <person name="Wilkins M.J."/>
        </authorList>
    </citation>
    <scope>NUCLEOTIDE SEQUENCE [LARGE SCALE GENOMIC DNA]</scope>
    <source>
        <strain evidence="2">Licking1014_96</strain>
    </source>
</reference>
<dbReference type="Proteomes" id="UP000318296">
    <property type="component" value="Unassembled WGS sequence"/>
</dbReference>
<dbReference type="EMBL" id="VMGH01000065">
    <property type="protein sequence ID" value="TSC90729.1"/>
    <property type="molecule type" value="Genomic_DNA"/>
</dbReference>
<dbReference type="GO" id="GO:0032153">
    <property type="term" value="C:cell division site"/>
    <property type="evidence" value="ECO:0007669"/>
    <property type="project" value="TreeGrafter"/>
</dbReference>
<dbReference type="SMART" id="SM00842">
    <property type="entry name" value="FtsA"/>
    <property type="match status" value="1"/>
</dbReference>
<organism evidence="2 3">
    <name type="scientific">Candidatus Berkelbacteria bacterium Licking1014_96</name>
    <dbReference type="NCBI Taxonomy" id="2017149"/>
    <lineage>
        <taxon>Bacteria</taxon>
        <taxon>Candidatus Berkelbacteria</taxon>
    </lineage>
</organism>
<dbReference type="InterPro" id="IPR050696">
    <property type="entry name" value="FtsA/MreB"/>
</dbReference>
<name>A0A554LDK5_9BACT</name>
<dbReference type="SUPFAM" id="SSF53067">
    <property type="entry name" value="Actin-like ATPase domain"/>
    <property type="match status" value="1"/>
</dbReference>
<feature type="domain" description="SHS2" evidence="1">
    <location>
        <begin position="16"/>
        <end position="219"/>
    </location>
</feature>
<dbReference type="GO" id="GO:0051301">
    <property type="term" value="P:cell division"/>
    <property type="evidence" value="ECO:0007669"/>
    <property type="project" value="UniProtKB-KW"/>
</dbReference>
<keyword evidence="2" id="KW-0131">Cell cycle</keyword>
<dbReference type="GO" id="GO:0009898">
    <property type="term" value="C:cytoplasmic side of plasma membrane"/>
    <property type="evidence" value="ECO:0007669"/>
    <property type="project" value="TreeGrafter"/>
</dbReference>
<dbReference type="Gene3D" id="3.30.420.40">
    <property type="match status" value="1"/>
</dbReference>
<evidence type="ECO:0000259" key="1">
    <source>
        <dbReference type="SMART" id="SM00842"/>
    </source>
</evidence>
<dbReference type="PANTHER" id="PTHR32432">
    <property type="entry name" value="CELL DIVISION PROTEIN FTSA-RELATED"/>
    <property type="match status" value="1"/>
</dbReference>
<evidence type="ECO:0000313" key="2">
    <source>
        <dbReference type="EMBL" id="TSC90729.1"/>
    </source>
</evidence>
<protein>
    <submittedName>
        <fullName evidence="2">Actin-like ATPase involved in cell division-like protein</fullName>
    </submittedName>
</protein>
<accession>A0A554LDK5</accession>
<evidence type="ECO:0000313" key="3">
    <source>
        <dbReference type="Proteomes" id="UP000318296"/>
    </source>
</evidence>
<keyword evidence="2" id="KW-0132">Cell division</keyword>
<dbReference type="InterPro" id="IPR003494">
    <property type="entry name" value="SHS2_FtsA"/>
</dbReference>
<dbReference type="PANTHER" id="PTHR32432:SF4">
    <property type="entry name" value="CELL DIVISION PROTEIN FTSA"/>
    <property type="match status" value="1"/>
</dbReference>
<proteinExistence type="predicted"/>
<sequence length="254" mass="27219">MSFFGLFGKKRGGEYALSLDIGTEFVKTIIFKMTAPSEAEVLGIGRQRQRLGDMQGGAVMDIAGVINNCKVAIGQAEEMAGVSPEQTIIGIAGELVKGATTNVHYTRRDPAKNIEMGELKKIIAKVQEKSFEKAREILAWETGYQEIDVKLVNSAVVDVRIDGYKVTNPLGFQGKEVSVGIFNSFAPIIHLGALTTIAENLDLDLLSIAVEPYAVARCVGLEDASEFSAIFMDIGGGTTDIAVVRNGGVEGTKM</sequence>
<dbReference type="AlphaFoldDB" id="A0A554LDK5"/>